<sequence length="304" mass="35612">MKYTKGAVTVADQIAMLRERGLVIADEPLAAHYLSTISYYRLAGYLLPLQNDKVNHLYKPGSHFEQAVDMYRFDQKLRALVLSITELIEVSIRTRLIYTLSLQHSPWWFEDPSLFNSPDEHADFLAAVDRELEHSHEEFIRDHRRRYGDDERRPPAWKTLEVATFGALSRLYGNIRPTLAGRGDIADFFLVPRENYLSGWLQSISQVRNICAHHARLWNRTITATPRHIKRIQRPELRYNPISDSQRHKLYAVLCVMNYLLYTIEPAYSLRRHLVELFAEFPEVDTGAMGFPTDWQEQPLWKSR</sequence>
<evidence type="ECO:0000313" key="1">
    <source>
        <dbReference type="EMBL" id="RAK70327.1"/>
    </source>
</evidence>
<dbReference type="Pfam" id="PF07751">
    <property type="entry name" value="Abi_2"/>
    <property type="match status" value="1"/>
</dbReference>
<keyword evidence="2" id="KW-1185">Reference proteome</keyword>
<dbReference type="RefSeq" id="WP_111477064.1">
    <property type="nucleotide sequence ID" value="NZ_QHKM01000001.1"/>
</dbReference>
<organism evidence="1 2">
    <name type="scientific">Hymenobacter edaphi</name>
    <dbReference type="NCBI Taxonomy" id="2211146"/>
    <lineage>
        <taxon>Bacteria</taxon>
        <taxon>Pseudomonadati</taxon>
        <taxon>Bacteroidota</taxon>
        <taxon>Cytophagia</taxon>
        <taxon>Cytophagales</taxon>
        <taxon>Hymenobacteraceae</taxon>
        <taxon>Hymenobacter</taxon>
    </lineage>
</organism>
<dbReference type="AlphaFoldDB" id="A0A328BT68"/>
<comment type="caution">
    <text evidence="1">The sequence shown here is derived from an EMBL/GenBank/DDBJ whole genome shotgun (WGS) entry which is preliminary data.</text>
</comment>
<dbReference type="EMBL" id="QHKM01000001">
    <property type="protein sequence ID" value="RAK70327.1"/>
    <property type="molecule type" value="Genomic_DNA"/>
</dbReference>
<gene>
    <name evidence="1" type="ORF">DLM85_05640</name>
</gene>
<name>A0A328BT68_9BACT</name>
<dbReference type="InterPro" id="IPR011664">
    <property type="entry name" value="Abi_system_AbiD/AbiF-like"/>
</dbReference>
<dbReference type="OrthoDB" id="5363652at2"/>
<accession>A0A328BT68</accession>
<dbReference type="Proteomes" id="UP000248553">
    <property type="component" value="Unassembled WGS sequence"/>
</dbReference>
<evidence type="ECO:0000313" key="2">
    <source>
        <dbReference type="Proteomes" id="UP000248553"/>
    </source>
</evidence>
<protein>
    <submittedName>
        <fullName evidence="1">Abi family protein</fullName>
    </submittedName>
</protein>
<reference evidence="2" key="1">
    <citation type="submission" date="2018-05" db="EMBL/GenBank/DDBJ databases">
        <authorList>
            <person name="Nie L."/>
        </authorList>
    </citation>
    <scope>NUCLEOTIDE SEQUENCE [LARGE SCALE GENOMIC DNA]</scope>
    <source>
        <strain evidence="2">NL</strain>
    </source>
</reference>
<proteinExistence type="predicted"/>